<evidence type="ECO:0000313" key="2">
    <source>
        <dbReference type="EMBL" id="MPM66965.1"/>
    </source>
</evidence>
<proteinExistence type="predicted"/>
<feature type="region of interest" description="Disordered" evidence="1">
    <location>
        <begin position="1"/>
        <end position="69"/>
    </location>
</feature>
<evidence type="ECO:0000256" key="1">
    <source>
        <dbReference type="SAM" id="MobiDB-lite"/>
    </source>
</evidence>
<name>A0A645BNY2_9ZZZZ</name>
<sequence>MDRADPAFDTGHRPDQPAAASRHLLDRGSQAVDPRPQVRQSVGSGARQAGLRDRCGHGRRRRQQGEGRCGADLRPRRWYRCGSVDLDQACGRPVGARLGRDPADPAAQWPARPHCGAVRWSVEDRTRCHHRGAVGSRGVRCRDDRPGHLGMHPDARLPQGHLPGGRGDPEPGTAREVRRQARVCRQLYGVHCPGSA</sequence>
<dbReference type="EMBL" id="VSSQ01021401">
    <property type="protein sequence ID" value="MPM66965.1"/>
    <property type="molecule type" value="Genomic_DNA"/>
</dbReference>
<feature type="compositionally biased region" description="Basic and acidic residues" evidence="1">
    <location>
        <begin position="140"/>
        <end position="155"/>
    </location>
</feature>
<feature type="compositionally biased region" description="Basic and acidic residues" evidence="1">
    <location>
        <begin position="167"/>
        <end position="178"/>
    </location>
</feature>
<accession>A0A645BNY2</accession>
<feature type="compositionally biased region" description="Basic and acidic residues" evidence="1">
    <location>
        <begin position="1"/>
        <end position="15"/>
    </location>
</feature>
<comment type="caution">
    <text evidence="2">The sequence shown here is derived from an EMBL/GenBank/DDBJ whole genome shotgun (WGS) entry which is preliminary data.</text>
</comment>
<feature type="region of interest" description="Disordered" evidence="1">
    <location>
        <begin position="136"/>
        <end position="178"/>
    </location>
</feature>
<dbReference type="AlphaFoldDB" id="A0A645BNY2"/>
<reference evidence="2" key="1">
    <citation type="submission" date="2019-08" db="EMBL/GenBank/DDBJ databases">
        <authorList>
            <person name="Kucharzyk K."/>
            <person name="Murdoch R.W."/>
            <person name="Higgins S."/>
            <person name="Loffler F."/>
        </authorList>
    </citation>
    <scope>NUCLEOTIDE SEQUENCE</scope>
</reference>
<protein>
    <submittedName>
        <fullName evidence="2">Uncharacterized protein</fullName>
    </submittedName>
</protein>
<gene>
    <name evidence="2" type="ORF">SDC9_113879</name>
</gene>
<organism evidence="2">
    <name type="scientific">bioreactor metagenome</name>
    <dbReference type="NCBI Taxonomy" id="1076179"/>
    <lineage>
        <taxon>unclassified sequences</taxon>
        <taxon>metagenomes</taxon>
        <taxon>ecological metagenomes</taxon>
    </lineage>
</organism>